<dbReference type="OrthoDB" id="3576735at2"/>
<feature type="region of interest" description="Disordered" evidence="1">
    <location>
        <begin position="1"/>
        <end position="53"/>
    </location>
</feature>
<dbReference type="AlphaFoldDB" id="A0A1M7Q481"/>
<protein>
    <submittedName>
        <fullName evidence="4">Tripartite tricarboxylate transporter TctB family protein</fullName>
    </submittedName>
</protein>
<sequence length="199" mass="19692">MTPPEDAPPPEAALPGSGAPPSETAPPPAAAGSEAAGPEAAGPEAAGPEAAGPEAAGPVANVVAAAVVVVLGAAAFAGALTLGMGSAAEPGPGLWPALVSAALVVLGLVLALRARRTDDAERFSRTSLLVIAAVATMAVFVAVIGVVGFEIPAAVLAFVWLRFLGRESWRMSIVVSLALTVVFYALFVGALDVTIPHLF</sequence>
<name>A0A1M7Q481_9ACTN</name>
<keyword evidence="2" id="KW-0812">Transmembrane</keyword>
<evidence type="ECO:0000313" key="5">
    <source>
        <dbReference type="Proteomes" id="UP000184440"/>
    </source>
</evidence>
<keyword evidence="2" id="KW-1133">Transmembrane helix</keyword>
<dbReference type="RefSeq" id="WP_084741193.1">
    <property type="nucleotide sequence ID" value="NZ_FRCS01000004.1"/>
</dbReference>
<gene>
    <name evidence="4" type="ORF">SAMN05443668_104125</name>
</gene>
<proteinExistence type="predicted"/>
<feature type="transmembrane region" description="Helical" evidence="2">
    <location>
        <begin position="169"/>
        <end position="191"/>
    </location>
</feature>
<accession>A0A1M7Q481</accession>
<reference evidence="4 5" key="1">
    <citation type="submission" date="2016-11" db="EMBL/GenBank/DDBJ databases">
        <authorList>
            <person name="Jaros S."/>
            <person name="Januszkiewicz K."/>
            <person name="Wedrychowicz H."/>
        </authorList>
    </citation>
    <scope>NUCLEOTIDE SEQUENCE [LARGE SCALE GENOMIC DNA]</scope>
    <source>
        <strain evidence="4 5">DSM 46144</strain>
    </source>
</reference>
<feature type="compositionally biased region" description="Low complexity" evidence="1">
    <location>
        <begin position="13"/>
        <end position="22"/>
    </location>
</feature>
<keyword evidence="5" id="KW-1185">Reference proteome</keyword>
<feature type="transmembrane region" description="Helical" evidence="2">
    <location>
        <begin position="126"/>
        <end position="149"/>
    </location>
</feature>
<evidence type="ECO:0000313" key="4">
    <source>
        <dbReference type="EMBL" id="SHN25086.1"/>
    </source>
</evidence>
<feature type="compositionally biased region" description="Low complexity" evidence="1">
    <location>
        <begin position="30"/>
        <end position="53"/>
    </location>
</feature>
<keyword evidence="2" id="KW-0472">Membrane</keyword>
<feature type="transmembrane region" description="Helical" evidence="2">
    <location>
        <begin position="94"/>
        <end position="114"/>
    </location>
</feature>
<evidence type="ECO:0000256" key="2">
    <source>
        <dbReference type="SAM" id="Phobius"/>
    </source>
</evidence>
<dbReference type="STRING" id="134849.SAMN05443668_104125"/>
<dbReference type="InterPro" id="IPR009936">
    <property type="entry name" value="DUF1468"/>
</dbReference>
<evidence type="ECO:0000259" key="3">
    <source>
        <dbReference type="Pfam" id="PF07331"/>
    </source>
</evidence>
<dbReference type="Proteomes" id="UP000184440">
    <property type="component" value="Unassembled WGS sequence"/>
</dbReference>
<dbReference type="Pfam" id="PF07331">
    <property type="entry name" value="TctB"/>
    <property type="match status" value="1"/>
</dbReference>
<feature type="domain" description="DUF1468" evidence="3">
    <location>
        <begin position="63"/>
        <end position="196"/>
    </location>
</feature>
<feature type="compositionally biased region" description="Pro residues" evidence="1">
    <location>
        <begin position="1"/>
        <end position="12"/>
    </location>
</feature>
<evidence type="ECO:0000256" key="1">
    <source>
        <dbReference type="SAM" id="MobiDB-lite"/>
    </source>
</evidence>
<dbReference type="EMBL" id="FRCS01000004">
    <property type="protein sequence ID" value="SHN25086.1"/>
    <property type="molecule type" value="Genomic_DNA"/>
</dbReference>
<feature type="transmembrane region" description="Helical" evidence="2">
    <location>
        <begin position="62"/>
        <end position="82"/>
    </location>
</feature>
<organism evidence="4 5">
    <name type="scientific">Cryptosporangium aurantiacum</name>
    <dbReference type="NCBI Taxonomy" id="134849"/>
    <lineage>
        <taxon>Bacteria</taxon>
        <taxon>Bacillati</taxon>
        <taxon>Actinomycetota</taxon>
        <taxon>Actinomycetes</taxon>
        <taxon>Cryptosporangiales</taxon>
        <taxon>Cryptosporangiaceae</taxon>
        <taxon>Cryptosporangium</taxon>
    </lineage>
</organism>